<protein>
    <submittedName>
        <fullName evidence="2">DUF2982 domain-containing protein</fullName>
    </submittedName>
</protein>
<keyword evidence="1" id="KW-0812">Transmembrane</keyword>
<feature type="transmembrane region" description="Helical" evidence="1">
    <location>
        <begin position="41"/>
        <end position="62"/>
    </location>
</feature>
<gene>
    <name evidence="2" type="ORF">C0W41_02720</name>
</gene>
<dbReference type="Proteomes" id="UP000241440">
    <property type="component" value="Unassembled WGS sequence"/>
</dbReference>
<dbReference type="RefSeq" id="WP_045082976.1">
    <property type="nucleotide sequence ID" value="NZ_JZSV01000001.1"/>
</dbReference>
<feature type="transmembrane region" description="Helical" evidence="1">
    <location>
        <begin position="12"/>
        <end position="35"/>
    </location>
</feature>
<sequence length="223" mass="25847">METYHVKSAPITPYVMLFVFCFTASISASCLTFFIPTMTLLATILTTTLIGISAVIVIRYICDSKYLFTLTFMHCQYHSRYGGWSTPWRNISQLGKAEISHQGWQQPLPWIGIKLNDYDDFIKNISPRLAARIIIEQRILLVMAIKHSDVDNHTIEDVLFDDEPYQSKNGNIFKGLRAMLAHRMEYNREYLGFDFFISEDTLDRPINDFIGLLRRYKAAAIRQ</sequence>
<keyword evidence="1" id="KW-0472">Membrane</keyword>
<keyword evidence="1" id="KW-1133">Transmembrane helix</keyword>
<proteinExistence type="predicted"/>
<name>A0A855SGZ4_PHOAN</name>
<evidence type="ECO:0000313" key="2">
    <source>
        <dbReference type="EMBL" id="PSX09723.1"/>
    </source>
</evidence>
<comment type="caution">
    <text evidence="2">The sequence shown here is derived from an EMBL/GenBank/DDBJ whole genome shotgun (WGS) entry which is preliminary data.</text>
</comment>
<reference evidence="2 3" key="1">
    <citation type="submission" date="2018-01" db="EMBL/GenBank/DDBJ databases">
        <title>Whole genome sequencing of Histamine producing bacteria.</title>
        <authorList>
            <person name="Butler K."/>
        </authorList>
    </citation>
    <scope>NUCLEOTIDE SEQUENCE [LARGE SCALE GENOMIC DNA]</scope>
    <source>
        <strain evidence="2 3">A2-1</strain>
    </source>
</reference>
<dbReference type="GeneID" id="61228002"/>
<organism evidence="2 3">
    <name type="scientific">Photobacterium angustum</name>
    <dbReference type="NCBI Taxonomy" id="661"/>
    <lineage>
        <taxon>Bacteria</taxon>
        <taxon>Pseudomonadati</taxon>
        <taxon>Pseudomonadota</taxon>
        <taxon>Gammaproteobacteria</taxon>
        <taxon>Vibrionales</taxon>
        <taxon>Vibrionaceae</taxon>
        <taxon>Photobacterium</taxon>
    </lineage>
</organism>
<dbReference type="EMBL" id="PYOY01000001">
    <property type="protein sequence ID" value="PSX09723.1"/>
    <property type="molecule type" value="Genomic_DNA"/>
</dbReference>
<dbReference type="Pfam" id="PF11201">
    <property type="entry name" value="DUF2982"/>
    <property type="match status" value="1"/>
</dbReference>
<evidence type="ECO:0000256" key="1">
    <source>
        <dbReference type="SAM" id="Phobius"/>
    </source>
</evidence>
<dbReference type="PROSITE" id="PS51257">
    <property type="entry name" value="PROKAR_LIPOPROTEIN"/>
    <property type="match status" value="1"/>
</dbReference>
<dbReference type="InterPro" id="IPR021367">
    <property type="entry name" value="DUF2982"/>
</dbReference>
<evidence type="ECO:0000313" key="3">
    <source>
        <dbReference type="Proteomes" id="UP000241440"/>
    </source>
</evidence>
<accession>A0A855SGZ4</accession>
<dbReference type="AlphaFoldDB" id="A0A855SGZ4"/>